<gene>
    <name evidence="2" type="ORF">O7U_00956</name>
</gene>
<accession>A0ABR4ST17</accession>
<comment type="caution">
    <text evidence="2">The sequence shown here is derived from an EMBL/GenBank/DDBJ whole genome shotgun (WGS) entry which is preliminary data.</text>
</comment>
<feature type="transmembrane region" description="Helical" evidence="1">
    <location>
        <begin position="28"/>
        <end position="51"/>
    </location>
</feature>
<protein>
    <submittedName>
        <fullName evidence="2">Uncharacterized protein</fullName>
    </submittedName>
</protein>
<feature type="transmembrane region" description="Helical" evidence="1">
    <location>
        <begin position="63"/>
        <end position="84"/>
    </location>
</feature>
<keyword evidence="1" id="KW-1133">Transmembrane helix</keyword>
<organism evidence="2 3">
    <name type="scientific">Bartonella quintana JK 68</name>
    <dbReference type="NCBI Taxonomy" id="1134503"/>
    <lineage>
        <taxon>Bacteria</taxon>
        <taxon>Pseudomonadati</taxon>
        <taxon>Pseudomonadota</taxon>
        <taxon>Alphaproteobacteria</taxon>
        <taxon>Hyphomicrobiales</taxon>
        <taxon>Bartonellaceae</taxon>
        <taxon>Bartonella</taxon>
    </lineage>
</organism>
<proteinExistence type="predicted"/>
<feature type="transmembrane region" description="Helical" evidence="1">
    <location>
        <begin position="96"/>
        <end position="115"/>
    </location>
</feature>
<evidence type="ECO:0000313" key="2">
    <source>
        <dbReference type="EMBL" id="KEC65306.1"/>
    </source>
</evidence>
<dbReference type="Proteomes" id="UP000027143">
    <property type="component" value="Unassembled WGS sequence"/>
</dbReference>
<sequence length="116" mass="13499">MAFLASIAVNTRHFLSNKHLKSATALDLIDFIGIGINLLNPKIILFNVTFLSQFITHGRTKIAYFRPFYIPISLPITISMVFMTHKFAQHLKQNPFYIRFLDWFMASILRVLFYVS</sequence>
<dbReference type="EMBL" id="AHPD01000011">
    <property type="protein sequence ID" value="KEC65306.1"/>
    <property type="molecule type" value="Genomic_DNA"/>
</dbReference>
<name>A0ABR4ST17_BARQI</name>
<evidence type="ECO:0000313" key="3">
    <source>
        <dbReference type="Proteomes" id="UP000027143"/>
    </source>
</evidence>
<reference evidence="2 3" key="1">
    <citation type="submission" date="2012-04" db="EMBL/GenBank/DDBJ databases">
        <title>The Genome Sequence of Bartonella quintana JK 68.</title>
        <authorList>
            <consortium name="The Broad Institute Genome Sequencing Platform"/>
            <consortium name="The Broad Institute Genome Sequencing Center for Infectious Disease"/>
            <person name="Feldgarden M."/>
            <person name="Kirby J."/>
            <person name="Kosoy M."/>
            <person name="Birtles R."/>
            <person name="Probert W.S."/>
            <person name="Chiaraviglio L."/>
            <person name="Walker B."/>
            <person name="Young S.K."/>
            <person name="Zeng Q."/>
            <person name="Gargeya S."/>
            <person name="Fitzgerald M."/>
            <person name="Haas B."/>
            <person name="Abouelleil A."/>
            <person name="Alvarado L."/>
            <person name="Arachchi H.M."/>
            <person name="Berlin A.M."/>
            <person name="Chapman S.B."/>
            <person name="Goldberg J."/>
            <person name="Griggs A."/>
            <person name="Gujja S."/>
            <person name="Hansen M."/>
            <person name="Howarth C."/>
            <person name="Imamovic A."/>
            <person name="Larimer J."/>
            <person name="McCowen C."/>
            <person name="Montmayeur A."/>
            <person name="Murphy C."/>
            <person name="Neiman D."/>
            <person name="Pearson M."/>
            <person name="Priest M."/>
            <person name="Roberts A."/>
            <person name="Saif S."/>
            <person name="Shea T."/>
            <person name="Sisk P."/>
            <person name="Sykes S."/>
            <person name="Wortman J."/>
            <person name="Nusbaum C."/>
            <person name="Birren B."/>
        </authorList>
    </citation>
    <scope>NUCLEOTIDE SEQUENCE [LARGE SCALE GENOMIC DNA]</scope>
    <source>
        <strain evidence="2 3">JK 68</strain>
    </source>
</reference>
<keyword evidence="1" id="KW-0472">Membrane</keyword>
<keyword evidence="1" id="KW-0812">Transmembrane</keyword>
<keyword evidence="3" id="KW-1185">Reference proteome</keyword>
<evidence type="ECO:0000256" key="1">
    <source>
        <dbReference type="SAM" id="Phobius"/>
    </source>
</evidence>